<evidence type="ECO:0008006" key="4">
    <source>
        <dbReference type="Google" id="ProtNLM"/>
    </source>
</evidence>
<dbReference type="RefSeq" id="WP_338258221.1">
    <property type="nucleotide sequence ID" value="NZ_BSRI01000002.1"/>
</dbReference>
<organism evidence="2 3">
    <name type="scientific">Dictyobacter halimunensis</name>
    <dbReference type="NCBI Taxonomy" id="3026934"/>
    <lineage>
        <taxon>Bacteria</taxon>
        <taxon>Bacillati</taxon>
        <taxon>Chloroflexota</taxon>
        <taxon>Ktedonobacteria</taxon>
        <taxon>Ktedonobacterales</taxon>
        <taxon>Dictyobacteraceae</taxon>
        <taxon>Dictyobacter</taxon>
    </lineage>
</organism>
<keyword evidence="3" id="KW-1185">Reference proteome</keyword>
<proteinExistence type="predicted"/>
<name>A0ABQ6G4M6_9CHLR</name>
<protein>
    <recommendedName>
        <fullName evidence="4">SMODS and SLOG-associating 2TM effector domain-containing protein</fullName>
    </recommendedName>
</protein>
<dbReference type="EMBL" id="BSRI01000002">
    <property type="protein sequence ID" value="GLV60971.1"/>
    <property type="molecule type" value="Genomic_DNA"/>
</dbReference>
<evidence type="ECO:0000313" key="3">
    <source>
        <dbReference type="Proteomes" id="UP001344906"/>
    </source>
</evidence>
<keyword evidence="1" id="KW-0812">Transmembrane</keyword>
<evidence type="ECO:0000256" key="1">
    <source>
        <dbReference type="SAM" id="Phobius"/>
    </source>
</evidence>
<feature type="transmembrane region" description="Helical" evidence="1">
    <location>
        <begin position="37"/>
        <end position="54"/>
    </location>
</feature>
<gene>
    <name evidence="2" type="ORF">KDH_77890</name>
</gene>
<reference evidence="2 3" key="1">
    <citation type="submission" date="2023-02" db="EMBL/GenBank/DDBJ databases">
        <title>Dictyobacter halimunensis sp. nov., a new member of the class Ktedonobacteria from forest soil in a geothermal area.</title>
        <authorList>
            <person name="Rachmania M.K."/>
            <person name="Ningsih F."/>
            <person name="Sakai Y."/>
            <person name="Yabe S."/>
            <person name="Yokota A."/>
            <person name="Sjamsuridzal W."/>
        </authorList>
    </citation>
    <scope>NUCLEOTIDE SEQUENCE [LARGE SCALE GENOMIC DNA]</scope>
    <source>
        <strain evidence="2 3">S3.2.2.5</strain>
    </source>
</reference>
<keyword evidence="1" id="KW-0472">Membrane</keyword>
<feature type="transmembrane region" description="Helical" evidence="1">
    <location>
        <begin position="148"/>
        <end position="169"/>
    </location>
</feature>
<feature type="transmembrane region" description="Helical" evidence="1">
    <location>
        <begin position="60"/>
        <end position="78"/>
    </location>
</feature>
<accession>A0ABQ6G4M6</accession>
<keyword evidence="1" id="KW-1133">Transmembrane helix</keyword>
<evidence type="ECO:0000313" key="2">
    <source>
        <dbReference type="EMBL" id="GLV60971.1"/>
    </source>
</evidence>
<comment type="caution">
    <text evidence="2">The sequence shown here is derived from an EMBL/GenBank/DDBJ whole genome shotgun (WGS) entry which is preliminary data.</text>
</comment>
<sequence length="180" mass="20653">MRSITTEQQSRPEIASNDLYRDIGREITARLQLQNHILLAFVTVSSTVIAASLTQPDFNYLDVGVGFLALVTAALNAYQGIMMSTLRSHQKILVEKANPRLYAIWHQLYTDRVTHKQYMGERIQLFLYIILGIAALSAMSFPRSQFKWIFFWLSAVCFGLSLICIIYGWKKCEQIDLQQL</sequence>
<dbReference type="Proteomes" id="UP001344906">
    <property type="component" value="Unassembled WGS sequence"/>
</dbReference>
<feature type="transmembrane region" description="Helical" evidence="1">
    <location>
        <begin position="125"/>
        <end position="142"/>
    </location>
</feature>